<evidence type="ECO:0000313" key="2">
    <source>
        <dbReference type="Proteomes" id="UP000324325"/>
    </source>
</evidence>
<sequence length="80" mass="8917">MSNQEKEIKNFVFNYTDGTSKTVEKGFFCHIKDEPNGESTLSFEFAGVSGKDLTQIVLGCVELGARLGMFDKKESEEISE</sequence>
<accession>A0A5S4VR52</accession>
<evidence type="ECO:0000313" key="1">
    <source>
        <dbReference type="EMBL" id="TYL60092.1"/>
    </source>
</evidence>
<dbReference type="Proteomes" id="UP000324325">
    <property type="component" value="Unassembled WGS sequence"/>
</dbReference>
<reference evidence="1 2" key="1">
    <citation type="submission" date="2019-08" db="EMBL/GenBank/DDBJ databases">
        <authorList>
            <person name="Duncan S."/>
            <person name="Walker A."/>
        </authorList>
    </citation>
    <scope>NUCLEOTIDE SEQUENCE [LARGE SCALE GENOMIC DNA]</scope>
    <source>
        <strain evidence="1 2">L2-21</strain>
    </source>
</reference>
<dbReference type="AlphaFoldDB" id="A0A5S4VR52"/>
<name>A0A5S4VR52_9FIRM</name>
<dbReference type="EMBL" id="VSTG01000001">
    <property type="protein sequence ID" value="TYL60092.1"/>
    <property type="molecule type" value="Genomic_DNA"/>
</dbReference>
<reference evidence="1 2" key="2">
    <citation type="submission" date="2019-09" db="EMBL/GenBank/DDBJ databases">
        <title>Strain-level analysis of Eubacterium rectale using genomes from metagenomes.</title>
        <authorList>
            <person name="Karcher N."/>
            <person name="Segata N."/>
        </authorList>
    </citation>
    <scope>NUCLEOTIDE SEQUENCE [LARGE SCALE GENOMIC DNA]</scope>
    <source>
        <strain evidence="1 2">L2-21</strain>
    </source>
</reference>
<comment type="caution">
    <text evidence="1">The sequence shown here is derived from an EMBL/GenBank/DDBJ whole genome shotgun (WGS) entry which is preliminary data.</text>
</comment>
<gene>
    <name evidence="1" type="ORF">FYL37_00370</name>
</gene>
<protein>
    <submittedName>
        <fullName evidence="1">Uncharacterized protein</fullName>
    </submittedName>
</protein>
<dbReference type="RefSeq" id="WP_148884679.1">
    <property type="nucleotide sequence ID" value="NZ_VSTG01000001.1"/>
</dbReference>
<proteinExistence type="predicted"/>
<organism evidence="1 2">
    <name type="scientific">Agathobacter rectalis</name>
    <dbReference type="NCBI Taxonomy" id="39491"/>
    <lineage>
        <taxon>Bacteria</taxon>
        <taxon>Bacillati</taxon>
        <taxon>Bacillota</taxon>
        <taxon>Clostridia</taxon>
        <taxon>Lachnospirales</taxon>
        <taxon>Lachnospiraceae</taxon>
        <taxon>Agathobacter</taxon>
    </lineage>
</organism>